<gene>
    <name evidence="13" type="ordered locus">Clocel_1936</name>
</gene>
<dbReference type="EMBL" id="CP002160">
    <property type="protein sequence ID" value="ADL51680.1"/>
    <property type="molecule type" value="Genomic_DNA"/>
</dbReference>
<dbReference type="Proteomes" id="UP000002730">
    <property type="component" value="Chromosome"/>
</dbReference>
<dbReference type="EC" id="2.5.1.10" evidence="3"/>
<evidence type="ECO:0000256" key="9">
    <source>
        <dbReference type="ARBA" id="ARBA00032380"/>
    </source>
</evidence>
<evidence type="ECO:0000256" key="12">
    <source>
        <dbReference type="RuleBase" id="RU004466"/>
    </source>
</evidence>
<dbReference type="InterPro" id="IPR033749">
    <property type="entry name" value="Polyprenyl_synt_CS"/>
</dbReference>
<evidence type="ECO:0000256" key="11">
    <source>
        <dbReference type="ARBA" id="ARBA00049399"/>
    </source>
</evidence>
<dbReference type="GO" id="GO:0005737">
    <property type="term" value="C:cytoplasm"/>
    <property type="evidence" value="ECO:0007669"/>
    <property type="project" value="UniProtKB-ARBA"/>
</dbReference>
<protein>
    <recommendedName>
        <fullName evidence="4">Farnesyl diphosphate synthase</fullName>
        <ecNumber evidence="3">2.5.1.10</ecNumber>
    </recommendedName>
    <alternativeName>
        <fullName evidence="10">(2E,6E)-farnesyl diphosphate synthase</fullName>
    </alternativeName>
    <alternativeName>
        <fullName evidence="9">Geranyltranstransferase</fullName>
    </alternativeName>
</protein>
<dbReference type="GO" id="GO:0004337">
    <property type="term" value="F:(2E,6E)-farnesyl diphosphate synthase activity"/>
    <property type="evidence" value="ECO:0007669"/>
    <property type="project" value="UniProtKB-EC"/>
</dbReference>
<organism evidence="13 14">
    <name type="scientific">Clostridium cellulovorans (strain ATCC 35296 / DSM 3052 / OCM 3 / 743B)</name>
    <dbReference type="NCBI Taxonomy" id="573061"/>
    <lineage>
        <taxon>Bacteria</taxon>
        <taxon>Bacillati</taxon>
        <taxon>Bacillota</taxon>
        <taxon>Clostridia</taxon>
        <taxon>Eubacteriales</taxon>
        <taxon>Clostridiaceae</taxon>
        <taxon>Clostridium</taxon>
    </lineage>
</organism>
<evidence type="ECO:0000256" key="10">
    <source>
        <dbReference type="ARBA" id="ARBA00032873"/>
    </source>
</evidence>
<keyword evidence="14" id="KW-1185">Reference proteome</keyword>
<dbReference type="KEGG" id="ccb:Clocel_1936"/>
<accession>D9SLU9</accession>
<keyword evidence="7" id="KW-0460">Magnesium</keyword>
<dbReference type="AlphaFoldDB" id="D9SLU9"/>
<dbReference type="GO" id="GO:0046872">
    <property type="term" value="F:metal ion binding"/>
    <property type="evidence" value="ECO:0007669"/>
    <property type="project" value="UniProtKB-KW"/>
</dbReference>
<dbReference type="OrthoDB" id="9805316at2"/>
<dbReference type="GO" id="GO:0016114">
    <property type="term" value="P:terpenoid biosynthetic process"/>
    <property type="evidence" value="ECO:0007669"/>
    <property type="project" value="UniProtKB-ARBA"/>
</dbReference>
<dbReference type="PANTHER" id="PTHR43281:SF1">
    <property type="entry name" value="FARNESYL DIPHOSPHATE SYNTHASE"/>
    <property type="match status" value="1"/>
</dbReference>
<evidence type="ECO:0000256" key="1">
    <source>
        <dbReference type="ARBA" id="ARBA00001946"/>
    </source>
</evidence>
<dbReference type="STRING" id="573061.Clocel_1936"/>
<dbReference type="SFLD" id="SFLDG01017">
    <property type="entry name" value="Polyprenyl_Transferase_Like"/>
    <property type="match status" value="1"/>
</dbReference>
<dbReference type="PROSITE" id="PS00723">
    <property type="entry name" value="POLYPRENYL_SYNTHASE_1"/>
    <property type="match status" value="1"/>
</dbReference>
<dbReference type="RefSeq" id="WP_010077102.1">
    <property type="nucleotide sequence ID" value="NC_014393.1"/>
</dbReference>
<evidence type="ECO:0000256" key="8">
    <source>
        <dbReference type="ARBA" id="ARBA00023229"/>
    </source>
</evidence>
<comment type="catalytic activity">
    <reaction evidence="11">
        <text>isopentenyl diphosphate + (2E)-geranyl diphosphate = (2E,6E)-farnesyl diphosphate + diphosphate</text>
        <dbReference type="Rhea" id="RHEA:19361"/>
        <dbReference type="ChEBI" id="CHEBI:33019"/>
        <dbReference type="ChEBI" id="CHEBI:58057"/>
        <dbReference type="ChEBI" id="CHEBI:128769"/>
        <dbReference type="ChEBI" id="CHEBI:175763"/>
        <dbReference type="EC" id="2.5.1.10"/>
    </reaction>
</comment>
<dbReference type="PROSITE" id="PS00444">
    <property type="entry name" value="POLYPRENYL_SYNTHASE_2"/>
    <property type="match status" value="1"/>
</dbReference>
<dbReference type="CDD" id="cd00685">
    <property type="entry name" value="Trans_IPPS_HT"/>
    <property type="match status" value="1"/>
</dbReference>
<evidence type="ECO:0000256" key="5">
    <source>
        <dbReference type="ARBA" id="ARBA00022679"/>
    </source>
</evidence>
<dbReference type="eggNOG" id="COG0142">
    <property type="taxonomic scope" value="Bacteria"/>
</dbReference>
<dbReference type="SFLD" id="SFLDS00005">
    <property type="entry name" value="Isoprenoid_Synthase_Type_I"/>
    <property type="match status" value="1"/>
</dbReference>
<evidence type="ECO:0000256" key="2">
    <source>
        <dbReference type="ARBA" id="ARBA00006706"/>
    </source>
</evidence>
<dbReference type="FunFam" id="1.10.600.10:FF:000001">
    <property type="entry name" value="Geranylgeranyl diphosphate synthase"/>
    <property type="match status" value="1"/>
</dbReference>
<reference evidence="13 14" key="1">
    <citation type="submission" date="2010-08" db="EMBL/GenBank/DDBJ databases">
        <title>Complete sequence of Clostridium cellulovorans 743B.</title>
        <authorList>
            <consortium name="US DOE Joint Genome Institute"/>
            <person name="Lucas S."/>
            <person name="Copeland A."/>
            <person name="Lapidus A."/>
            <person name="Cheng J.-F."/>
            <person name="Bruce D."/>
            <person name="Goodwin L."/>
            <person name="Pitluck S."/>
            <person name="Chertkov O."/>
            <person name="Detter J.C."/>
            <person name="Han C."/>
            <person name="Tapia R."/>
            <person name="Land M."/>
            <person name="Hauser L."/>
            <person name="Chang Y.-J."/>
            <person name="Jeffries C."/>
            <person name="Kyrpides N."/>
            <person name="Ivanova N."/>
            <person name="Mikhailova N."/>
            <person name="Hemme C.L."/>
            <person name="Woyke T."/>
        </authorList>
    </citation>
    <scope>NUCLEOTIDE SEQUENCE [LARGE SCALE GENOMIC DNA]</scope>
    <source>
        <strain evidence="14">ATCC 35296 / DSM 3052 / OCM 3 / 743B</strain>
    </source>
</reference>
<comment type="similarity">
    <text evidence="2 12">Belongs to the FPP/GGPP synthase family.</text>
</comment>
<keyword evidence="6" id="KW-0479">Metal-binding</keyword>
<dbReference type="SUPFAM" id="SSF48576">
    <property type="entry name" value="Terpenoid synthases"/>
    <property type="match status" value="1"/>
</dbReference>
<dbReference type="Pfam" id="PF00348">
    <property type="entry name" value="polyprenyl_synt"/>
    <property type="match status" value="1"/>
</dbReference>
<evidence type="ECO:0000313" key="13">
    <source>
        <dbReference type="EMBL" id="ADL51680.1"/>
    </source>
</evidence>
<dbReference type="InterPro" id="IPR008949">
    <property type="entry name" value="Isoprenoid_synthase_dom_sf"/>
</dbReference>
<dbReference type="InterPro" id="IPR053378">
    <property type="entry name" value="Prenyl_diphosphate_synthase"/>
</dbReference>
<sequence>MKALKYKDSIDKWLENYFISKDGYEKTIYDSMSYSLNIGGKRIRPLLFLYTYSLFKDEIDDVLDIAGAIEMIHTYSLIHDDLPAMDDDDLRRGMPTNHIKYGDAIAILAGDGLLNEAMNIMFQYCIESESQLAVKACSYISKSAGAAGMIAGQIVDIESEGKKISIEKLKYMHSKKTGALINAAIVSAAILAGADSTEIEKLSEYGTKLGLAFQIKDDVLDVIGDESKLGKKTLSDENKNKSNFITEYGLEECEKQCIKLTEECLELLKSLGKDTEALEDITKYLLYRES</sequence>
<keyword evidence="5 12" id="KW-0808">Transferase</keyword>
<evidence type="ECO:0000256" key="4">
    <source>
        <dbReference type="ARBA" id="ARBA00015100"/>
    </source>
</evidence>
<proteinExistence type="inferred from homology"/>
<name>D9SLU9_CLOC7</name>
<evidence type="ECO:0000313" key="14">
    <source>
        <dbReference type="Proteomes" id="UP000002730"/>
    </source>
</evidence>
<dbReference type="PANTHER" id="PTHR43281">
    <property type="entry name" value="FARNESYL DIPHOSPHATE SYNTHASE"/>
    <property type="match status" value="1"/>
</dbReference>
<evidence type="ECO:0000256" key="6">
    <source>
        <dbReference type="ARBA" id="ARBA00022723"/>
    </source>
</evidence>
<evidence type="ECO:0000256" key="7">
    <source>
        <dbReference type="ARBA" id="ARBA00022842"/>
    </source>
</evidence>
<dbReference type="NCBIfam" id="NF045485">
    <property type="entry name" value="FPPsyn"/>
    <property type="match status" value="1"/>
</dbReference>
<dbReference type="Gene3D" id="1.10.600.10">
    <property type="entry name" value="Farnesyl Diphosphate Synthase"/>
    <property type="match status" value="1"/>
</dbReference>
<keyword evidence="8" id="KW-0414">Isoprene biosynthesis</keyword>
<dbReference type="HOGENOM" id="CLU_014015_0_0_9"/>
<evidence type="ECO:0000256" key="3">
    <source>
        <dbReference type="ARBA" id="ARBA00012439"/>
    </source>
</evidence>
<dbReference type="InterPro" id="IPR000092">
    <property type="entry name" value="Polyprenyl_synt"/>
</dbReference>
<comment type="cofactor">
    <cofactor evidence="1">
        <name>Mg(2+)</name>
        <dbReference type="ChEBI" id="CHEBI:18420"/>
    </cofactor>
</comment>